<proteinExistence type="predicted"/>
<dbReference type="Proteomes" id="UP001057452">
    <property type="component" value="Chromosome 5"/>
</dbReference>
<protein>
    <submittedName>
        <fullName evidence="1">Uncharacterized protein</fullName>
    </submittedName>
</protein>
<name>A0ACB9XLY6_CHAAC</name>
<comment type="caution">
    <text evidence="1">The sequence shown here is derived from an EMBL/GenBank/DDBJ whole genome shotgun (WGS) entry which is preliminary data.</text>
</comment>
<dbReference type="EMBL" id="CM043789">
    <property type="protein sequence ID" value="KAI4827353.1"/>
    <property type="molecule type" value="Genomic_DNA"/>
</dbReference>
<reference evidence="1" key="1">
    <citation type="submission" date="2022-05" db="EMBL/GenBank/DDBJ databases">
        <title>Chromosome-level genome of Chaenocephalus aceratus.</title>
        <authorList>
            <person name="Park H."/>
        </authorList>
    </citation>
    <scope>NUCLEOTIDE SEQUENCE</scope>
    <source>
        <strain evidence="1">KU_202001</strain>
    </source>
</reference>
<organism evidence="1 2">
    <name type="scientific">Chaenocephalus aceratus</name>
    <name type="common">Blackfin icefish</name>
    <name type="synonym">Chaenichthys aceratus</name>
    <dbReference type="NCBI Taxonomy" id="36190"/>
    <lineage>
        <taxon>Eukaryota</taxon>
        <taxon>Metazoa</taxon>
        <taxon>Chordata</taxon>
        <taxon>Craniata</taxon>
        <taxon>Vertebrata</taxon>
        <taxon>Euteleostomi</taxon>
        <taxon>Actinopterygii</taxon>
        <taxon>Neopterygii</taxon>
        <taxon>Teleostei</taxon>
        <taxon>Neoteleostei</taxon>
        <taxon>Acanthomorphata</taxon>
        <taxon>Eupercaria</taxon>
        <taxon>Perciformes</taxon>
        <taxon>Notothenioidei</taxon>
        <taxon>Channichthyidae</taxon>
        <taxon>Chaenocephalus</taxon>
    </lineage>
</organism>
<keyword evidence="2" id="KW-1185">Reference proteome</keyword>
<gene>
    <name evidence="1" type="ORF">KUCAC02_030755</name>
</gene>
<evidence type="ECO:0000313" key="1">
    <source>
        <dbReference type="EMBL" id="KAI4827353.1"/>
    </source>
</evidence>
<evidence type="ECO:0000313" key="2">
    <source>
        <dbReference type="Proteomes" id="UP001057452"/>
    </source>
</evidence>
<accession>A0ACB9XLY6</accession>
<sequence>MADRMRQRALLTTSEALALLFDSSGSGNELDTNLEKDSEKDLDDSRCEKEGNDIDTGQRIEEETADEASRADSDPDSWSESEHNDSVLDEDYRPKKDDRPDDDSDADTAQHSEEEAALEAPAVKRHKRPRTIGSWLTVDMKTKTDPPKPKINKTGPHMPISDADQTFLKEWLSGLPTVPSHYCHQVPPYQDKKFVEPGTVLSDLHKEYQKAAGKSGARVVSETYFRKVFSEQKYSVFVPKKDQCDVCIGAKVGNIDQDTLTTHMKLKAQAQAEKAKDKQESSDKLSVWTMDLQSVLLCPKTKASKMYYKTKLQMHNFTCFNLGNKDEYCYAWEEHEGSLSSEVFAHL</sequence>